<feature type="region of interest" description="Disordered" evidence="2">
    <location>
        <begin position="100"/>
        <end position="207"/>
    </location>
</feature>
<dbReference type="Proteomes" id="UP000544107">
    <property type="component" value="Unassembled WGS sequence"/>
</dbReference>
<keyword evidence="5" id="KW-1185">Reference proteome</keyword>
<dbReference type="RefSeq" id="WP_075615352.1">
    <property type="nucleotide sequence ID" value="NZ_JACIED010000001.1"/>
</dbReference>
<dbReference type="NCBIfam" id="TIGR02795">
    <property type="entry name" value="tol_pal_ybgF"/>
    <property type="match status" value="1"/>
</dbReference>
<protein>
    <recommendedName>
        <fullName evidence="1">Cell division coordinator CpoB</fullName>
    </recommendedName>
</protein>
<keyword evidence="1" id="KW-0132">Cell division</keyword>
<dbReference type="EMBL" id="MKIN01000022">
    <property type="protein sequence ID" value="OLP49561.1"/>
    <property type="molecule type" value="Genomic_DNA"/>
</dbReference>
<evidence type="ECO:0000313" key="6">
    <source>
        <dbReference type="Proteomes" id="UP000544107"/>
    </source>
</evidence>
<name>A0A1Q9A4T2_9HYPH</name>
<dbReference type="Pfam" id="PF13174">
    <property type="entry name" value="TPR_6"/>
    <property type="match status" value="1"/>
</dbReference>
<evidence type="ECO:0000313" key="5">
    <source>
        <dbReference type="Proteomes" id="UP000185598"/>
    </source>
</evidence>
<dbReference type="InterPro" id="IPR014162">
    <property type="entry name" value="CpoB_C"/>
</dbReference>
<dbReference type="InterPro" id="IPR019734">
    <property type="entry name" value="TPR_rpt"/>
</dbReference>
<dbReference type="OrthoDB" id="7185608at2"/>
<gene>
    <name evidence="1" type="primary">cpoB</name>
    <name evidence="4" type="ORF">BJF91_21300</name>
    <name evidence="3" type="ORF">GGQ71_000883</name>
</gene>
<keyword evidence="1" id="KW-0574">Periplasm</keyword>
<comment type="caution">
    <text evidence="4">The sequence shown here is derived from an EMBL/GenBank/DDBJ whole genome shotgun (WGS) entry which is preliminary data.</text>
</comment>
<comment type="function">
    <text evidence="1">Mediates coordination of peptidoglycan synthesis and outer membrane constriction during cell division.</text>
</comment>
<keyword evidence="1" id="KW-0131">Cell cycle</keyword>
<proteinExistence type="inferred from homology"/>
<evidence type="ECO:0000256" key="1">
    <source>
        <dbReference type="HAMAP-Rule" id="MF_02066"/>
    </source>
</evidence>
<organism evidence="4 5">
    <name type="scientific">Allorhizobium taibaishanense</name>
    <dbReference type="NCBI Taxonomy" id="887144"/>
    <lineage>
        <taxon>Bacteria</taxon>
        <taxon>Pseudomonadati</taxon>
        <taxon>Pseudomonadota</taxon>
        <taxon>Alphaproteobacteria</taxon>
        <taxon>Hyphomicrobiales</taxon>
        <taxon>Rhizobiaceae</taxon>
        <taxon>Rhizobium/Agrobacterium group</taxon>
        <taxon>Allorhizobium</taxon>
    </lineage>
</organism>
<feature type="compositionally biased region" description="Polar residues" evidence="2">
    <location>
        <begin position="110"/>
        <end position="123"/>
    </location>
</feature>
<dbReference type="HAMAP" id="MF_02066">
    <property type="entry name" value="CpoB"/>
    <property type="match status" value="1"/>
</dbReference>
<dbReference type="InterPro" id="IPR034706">
    <property type="entry name" value="CpoB"/>
</dbReference>
<keyword evidence="1" id="KW-0732">Signal</keyword>
<reference evidence="4 5" key="1">
    <citation type="submission" date="2016-09" db="EMBL/GenBank/DDBJ databases">
        <title>Rhizobium oryziradicis sp. nov., isolated from the root of rice.</title>
        <authorList>
            <person name="Zhao J."/>
            <person name="Zhang X."/>
        </authorList>
    </citation>
    <scope>NUCLEOTIDE SEQUENCE [LARGE SCALE GENOMIC DNA]</scope>
    <source>
        <strain evidence="4 5">14971</strain>
    </source>
</reference>
<dbReference type="AlphaFoldDB" id="A0A1Q9A4T2"/>
<feature type="compositionally biased region" description="Low complexity" evidence="2">
    <location>
        <begin position="145"/>
        <end position="160"/>
    </location>
</feature>
<feature type="coiled-coil region" evidence="1">
    <location>
        <begin position="58"/>
        <end position="92"/>
    </location>
</feature>
<dbReference type="EMBL" id="JACIED010000001">
    <property type="protein sequence ID" value="MBB4006647.1"/>
    <property type="molecule type" value="Genomic_DNA"/>
</dbReference>
<dbReference type="Pfam" id="PF13432">
    <property type="entry name" value="TPR_16"/>
    <property type="match status" value="1"/>
</dbReference>
<sequence>MKRLVVAGMVGMAAILGPQASTSASAFSLFSHQHAQQVPPSDLPVQQVQQSGNDIVQVQQLQDQIRQLNGRIEDMSYQLLQMQESIRKAQEDNEFRFQELEKKRSDAGSPGQSSPSVASRQQPSAASGNGAGGGDSVGQIIGETAGSQASSQGSGGRSAAPGEMTLGSIEMDKSGNPVGANVNGQAGANASTMPGAAGGQGSAGTKTASLGGEQDLYQVAYSHVLSGDYKSAEGEFRDFISRYPKSSKAADANFWLGEAQYSQSRYKDSAETFLKAYQTYGKTPKAPEMLLKLGMSLAALDNKDTACATLREVGKRYPDASKAVQNKAISEQKRLAC</sequence>
<dbReference type="GO" id="GO:0030288">
    <property type="term" value="C:outer membrane-bounded periplasmic space"/>
    <property type="evidence" value="ECO:0007669"/>
    <property type="project" value="UniProtKB-UniRule"/>
</dbReference>
<evidence type="ECO:0000256" key="2">
    <source>
        <dbReference type="SAM" id="MobiDB-lite"/>
    </source>
</evidence>
<dbReference type="InterPro" id="IPR011990">
    <property type="entry name" value="TPR-like_helical_dom_sf"/>
</dbReference>
<evidence type="ECO:0000313" key="4">
    <source>
        <dbReference type="EMBL" id="OLP49561.1"/>
    </source>
</evidence>
<reference evidence="3 6" key="2">
    <citation type="submission" date="2020-08" db="EMBL/GenBank/DDBJ databases">
        <title>Genomic Encyclopedia of Type Strains, Phase IV (KMG-IV): sequencing the most valuable type-strain genomes for metagenomic binning, comparative biology and taxonomic classification.</title>
        <authorList>
            <person name="Goeker M."/>
        </authorList>
    </citation>
    <scope>NUCLEOTIDE SEQUENCE [LARGE SCALE GENOMIC DNA]</scope>
    <source>
        <strain evidence="3 6">DSM 100021</strain>
    </source>
</reference>
<dbReference type="GO" id="GO:0043093">
    <property type="term" value="P:FtsZ-dependent cytokinesis"/>
    <property type="evidence" value="ECO:0007669"/>
    <property type="project" value="UniProtKB-UniRule"/>
</dbReference>
<comment type="similarity">
    <text evidence="1">Belongs to the CpoB family.</text>
</comment>
<accession>A0A1Q9A4T2</accession>
<dbReference type="Gene3D" id="1.25.40.10">
    <property type="entry name" value="Tetratricopeptide repeat domain"/>
    <property type="match status" value="1"/>
</dbReference>
<dbReference type="STRING" id="887144.BJF91_21300"/>
<dbReference type="SUPFAM" id="SSF48452">
    <property type="entry name" value="TPR-like"/>
    <property type="match status" value="1"/>
</dbReference>
<feature type="compositionally biased region" description="Low complexity" evidence="2">
    <location>
        <begin position="175"/>
        <end position="190"/>
    </location>
</feature>
<dbReference type="Proteomes" id="UP000185598">
    <property type="component" value="Unassembled WGS sequence"/>
</dbReference>
<keyword evidence="1" id="KW-0175">Coiled coil</keyword>
<evidence type="ECO:0000313" key="3">
    <source>
        <dbReference type="EMBL" id="MBB4006647.1"/>
    </source>
</evidence>
<comment type="subcellular location">
    <subcellularLocation>
        <location evidence="1">Periplasm</location>
    </subcellularLocation>
</comment>